<keyword evidence="1" id="KW-1133">Transmembrane helix</keyword>
<keyword evidence="1" id="KW-0472">Membrane</keyword>
<keyword evidence="1" id="KW-0812">Transmembrane</keyword>
<evidence type="ECO:0000313" key="3">
    <source>
        <dbReference type="Proteomes" id="UP000799536"/>
    </source>
</evidence>
<comment type="caution">
    <text evidence="2">The sequence shown here is derived from an EMBL/GenBank/DDBJ whole genome shotgun (WGS) entry which is preliminary data.</text>
</comment>
<organism evidence="2 3">
    <name type="scientific">Delitschia confertaspora ATCC 74209</name>
    <dbReference type="NCBI Taxonomy" id="1513339"/>
    <lineage>
        <taxon>Eukaryota</taxon>
        <taxon>Fungi</taxon>
        <taxon>Dikarya</taxon>
        <taxon>Ascomycota</taxon>
        <taxon>Pezizomycotina</taxon>
        <taxon>Dothideomycetes</taxon>
        <taxon>Pleosporomycetidae</taxon>
        <taxon>Pleosporales</taxon>
        <taxon>Delitschiaceae</taxon>
        <taxon>Delitschia</taxon>
    </lineage>
</organism>
<reference evidence="2" key="1">
    <citation type="journal article" date="2020" name="Stud. Mycol.">
        <title>101 Dothideomycetes genomes: a test case for predicting lifestyles and emergence of pathogens.</title>
        <authorList>
            <person name="Haridas S."/>
            <person name="Albert R."/>
            <person name="Binder M."/>
            <person name="Bloem J."/>
            <person name="Labutti K."/>
            <person name="Salamov A."/>
            <person name="Andreopoulos B."/>
            <person name="Baker S."/>
            <person name="Barry K."/>
            <person name="Bills G."/>
            <person name="Bluhm B."/>
            <person name="Cannon C."/>
            <person name="Castanera R."/>
            <person name="Culley D."/>
            <person name="Daum C."/>
            <person name="Ezra D."/>
            <person name="Gonzalez J."/>
            <person name="Henrissat B."/>
            <person name="Kuo A."/>
            <person name="Liang C."/>
            <person name="Lipzen A."/>
            <person name="Lutzoni F."/>
            <person name="Magnuson J."/>
            <person name="Mondo S."/>
            <person name="Nolan M."/>
            <person name="Ohm R."/>
            <person name="Pangilinan J."/>
            <person name="Park H.-J."/>
            <person name="Ramirez L."/>
            <person name="Alfaro M."/>
            <person name="Sun H."/>
            <person name="Tritt A."/>
            <person name="Yoshinaga Y."/>
            <person name="Zwiers L.-H."/>
            <person name="Turgeon B."/>
            <person name="Goodwin S."/>
            <person name="Spatafora J."/>
            <person name="Crous P."/>
            <person name="Grigoriev I."/>
        </authorList>
    </citation>
    <scope>NUCLEOTIDE SEQUENCE</scope>
    <source>
        <strain evidence="2">ATCC 74209</strain>
    </source>
</reference>
<feature type="transmembrane region" description="Helical" evidence="1">
    <location>
        <begin position="75"/>
        <end position="103"/>
    </location>
</feature>
<sequence length="124" mass="13545">MGPLFLTASNCGVHNSVNGPLSPTRPASSSFLGMFVANEISSSCPVRSIEKPPLSNSGEKGKWYKPYKGSFATTYFVEVLMLFAFLLVLSYLCLTVLCIPYFYACLTYHKSEDSQPSPVSIDIA</sequence>
<dbReference type="EMBL" id="ML993949">
    <property type="protein sequence ID" value="KAF2202104.1"/>
    <property type="molecule type" value="Genomic_DNA"/>
</dbReference>
<dbReference type="Proteomes" id="UP000799536">
    <property type="component" value="Unassembled WGS sequence"/>
</dbReference>
<name>A0A9P4MQR3_9PLEO</name>
<accession>A0A9P4MQR3</accession>
<evidence type="ECO:0000256" key="1">
    <source>
        <dbReference type="SAM" id="Phobius"/>
    </source>
</evidence>
<keyword evidence="3" id="KW-1185">Reference proteome</keyword>
<evidence type="ECO:0000313" key="2">
    <source>
        <dbReference type="EMBL" id="KAF2202104.1"/>
    </source>
</evidence>
<gene>
    <name evidence="2" type="ORF">GQ43DRAFT_9897</name>
</gene>
<proteinExistence type="predicted"/>
<protein>
    <submittedName>
        <fullName evidence="2">Uncharacterized protein</fullName>
    </submittedName>
</protein>
<dbReference type="AlphaFoldDB" id="A0A9P4MQR3"/>